<feature type="region of interest" description="Disordered" evidence="1">
    <location>
        <begin position="1"/>
        <end position="29"/>
    </location>
</feature>
<name>A0A1I3JF40_9ACTN</name>
<sequence length="29" mass="3513">MRRIQLKKQKEKALDSLDLRTPSGRKLRF</sequence>
<accession>A0A1I3JF40</accession>
<gene>
    <name evidence="2" type="ORF">SAMN05216275_1043</name>
</gene>
<dbReference type="AlphaFoldDB" id="A0A1I3JF40"/>
<dbReference type="EMBL" id="FOQY01000004">
    <property type="protein sequence ID" value="SFI58887.1"/>
    <property type="molecule type" value="Genomic_DNA"/>
</dbReference>
<evidence type="ECO:0000313" key="2">
    <source>
        <dbReference type="EMBL" id="SFI58887.1"/>
    </source>
</evidence>
<keyword evidence="3" id="KW-1185">Reference proteome</keyword>
<reference evidence="3" key="1">
    <citation type="submission" date="2016-10" db="EMBL/GenBank/DDBJ databases">
        <authorList>
            <person name="Varghese N."/>
            <person name="Submissions S."/>
        </authorList>
    </citation>
    <scope>NUCLEOTIDE SEQUENCE [LARGE SCALE GENOMIC DNA]</scope>
    <source>
        <strain evidence="3">CGMCC 4.2126</strain>
    </source>
</reference>
<feature type="compositionally biased region" description="Basic residues" evidence="1">
    <location>
        <begin position="1"/>
        <end position="10"/>
    </location>
</feature>
<dbReference type="Proteomes" id="UP000199111">
    <property type="component" value="Unassembled WGS sequence"/>
</dbReference>
<evidence type="ECO:0000313" key="3">
    <source>
        <dbReference type="Proteomes" id="UP000199111"/>
    </source>
</evidence>
<proteinExistence type="predicted"/>
<organism evidence="2 3">
    <name type="scientific">Streptosporangium canum</name>
    <dbReference type="NCBI Taxonomy" id="324952"/>
    <lineage>
        <taxon>Bacteria</taxon>
        <taxon>Bacillati</taxon>
        <taxon>Actinomycetota</taxon>
        <taxon>Actinomycetes</taxon>
        <taxon>Streptosporangiales</taxon>
        <taxon>Streptosporangiaceae</taxon>
        <taxon>Streptosporangium</taxon>
    </lineage>
</organism>
<protein>
    <submittedName>
        <fullName evidence="2">Uncharacterized protein</fullName>
    </submittedName>
</protein>
<evidence type="ECO:0000256" key="1">
    <source>
        <dbReference type="SAM" id="MobiDB-lite"/>
    </source>
</evidence>